<organism evidence="1 2">
    <name type="scientific">Candidatus Daviesbacteria bacterium RIFCSPHIGHO2_01_FULL_41_23</name>
    <dbReference type="NCBI Taxonomy" id="1797764"/>
    <lineage>
        <taxon>Bacteria</taxon>
        <taxon>Candidatus Daviesiibacteriota</taxon>
    </lineage>
</organism>
<dbReference type="Proteomes" id="UP000176336">
    <property type="component" value="Unassembled WGS sequence"/>
</dbReference>
<proteinExistence type="predicted"/>
<protein>
    <submittedName>
        <fullName evidence="1">Uncharacterized protein</fullName>
    </submittedName>
</protein>
<dbReference type="AlphaFoldDB" id="A0A1F5IRN9"/>
<evidence type="ECO:0000313" key="1">
    <source>
        <dbReference type="EMBL" id="OGE18990.1"/>
    </source>
</evidence>
<comment type="caution">
    <text evidence="1">The sequence shown here is derived from an EMBL/GenBank/DDBJ whole genome shotgun (WGS) entry which is preliminary data.</text>
</comment>
<evidence type="ECO:0000313" key="2">
    <source>
        <dbReference type="Proteomes" id="UP000176336"/>
    </source>
</evidence>
<name>A0A1F5IRN9_9BACT</name>
<sequence>MSAEKLFSIDDAKQLLLDLGICADVSEADEAIRHSREQYRAIVPDDVYAAFCVVVNRASIDLEIGERFQKRFQAPYNWTNLRNMAFGGFNIDSQRANLPDIES</sequence>
<reference evidence="1 2" key="1">
    <citation type="journal article" date="2016" name="Nat. Commun.">
        <title>Thousands of microbial genomes shed light on interconnected biogeochemical processes in an aquifer system.</title>
        <authorList>
            <person name="Anantharaman K."/>
            <person name="Brown C.T."/>
            <person name="Hug L.A."/>
            <person name="Sharon I."/>
            <person name="Castelle C.J."/>
            <person name="Probst A.J."/>
            <person name="Thomas B.C."/>
            <person name="Singh A."/>
            <person name="Wilkins M.J."/>
            <person name="Karaoz U."/>
            <person name="Brodie E.L."/>
            <person name="Williams K.H."/>
            <person name="Hubbard S.S."/>
            <person name="Banfield J.F."/>
        </authorList>
    </citation>
    <scope>NUCLEOTIDE SEQUENCE [LARGE SCALE GENOMIC DNA]</scope>
</reference>
<accession>A0A1F5IRN9</accession>
<gene>
    <name evidence="1" type="ORF">A2871_01395</name>
</gene>
<dbReference type="EMBL" id="MFCR01000006">
    <property type="protein sequence ID" value="OGE18990.1"/>
    <property type="molecule type" value="Genomic_DNA"/>
</dbReference>